<dbReference type="PANTHER" id="PTHR47313:SF1">
    <property type="entry name" value="RIBOSOMAL RNA LARGE SUBUNIT METHYLTRANSFERASE K_L"/>
    <property type="match status" value="1"/>
</dbReference>
<dbReference type="Pfam" id="PF02926">
    <property type="entry name" value="THUMP"/>
    <property type="match status" value="1"/>
</dbReference>
<protein>
    <submittedName>
        <fullName evidence="5">Putative N6-adenine-specific DNA methylase</fullName>
        <ecNumber evidence="5">2.1.1.-</ecNumber>
    </submittedName>
</protein>
<proteinExistence type="predicted"/>
<feature type="domain" description="THUMP" evidence="4">
    <location>
        <begin position="51"/>
        <end position="162"/>
    </location>
</feature>
<dbReference type="GO" id="GO:0008990">
    <property type="term" value="F:rRNA (guanine-N2-)-methyltransferase activity"/>
    <property type="evidence" value="ECO:0007669"/>
    <property type="project" value="TreeGrafter"/>
</dbReference>
<dbReference type="PROSITE" id="PS00092">
    <property type="entry name" value="N6_MTASE"/>
    <property type="match status" value="1"/>
</dbReference>
<dbReference type="EC" id="2.1.1.-" evidence="5"/>
<evidence type="ECO:0000313" key="6">
    <source>
        <dbReference type="Proteomes" id="UP000563094"/>
    </source>
</evidence>
<dbReference type="InterPro" id="IPR004114">
    <property type="entry name" value="THUMP_dom"/>
</dbReference>
<keyword evidence="2 5" id="KW-0808">Transferase</keyword>
<dbReference type="Pfam" id="PF22020">
    <property type="entry name" value="RlmL_1st"/>
    <property type="match status" value="1"/>
</dbReference>
<dbReference type="EMBL" id="JACJIQ010000006">
    <property type="protein sequence ID" value="MBA9077059.1"/>
    <property type="molecule type" value="Genomic_DNA"/>
</dbReference>
<dbReference type="InterPro" id="IPR054170">
    <property type="entry name" value="RlmL_1st"/>
</dbReference>
<gene>
    <name evidence="5" type="ORF">FHS90_001770</name>
</gene>
<dbReference type="InterPro" id="IPR029063">
    <property type="entry name" value="SAM-dependent_MTases_sf"/>
</dbReference>
<dbReference type="Gene3D" id="3.40.50.150">
    <property type="entry name" value="Vaccinia Virus protein VP39"/>
    <property type="match status" value="1"/>
</dbReference>
<accession>A0A839GJV4</accession>
<evidence type="ECO:0000256" key="1">
    <source>
        <dbReference type="ARBA" id="ARBA00022603"/>
    </source>
</evidence>
<sequence>MAAKKASQDFNMTAITLAGLEEVLAQELSDLGAKFVKPGVRAVTFSGNQYLLYQANLCCRTAIRILKPFAQFKARDEKELYLKVRERDWDEFMTLDSTFAINAVVSRSTFEHSLYVAQLTKDAIVDQFREKTGRRPNIDVTTPDVRLHLHMHENIVTLALDSSGDSLHRRGYRQQTNVAPLNEVLAAGILLLSGWDKKTALYDPMCGSGTFLTEAAMLAHNIVPGVYRKDFGFMRWPDYDEAMFHKVYQAVLAQEDPDNPVEIYGSDIDPDFVEAAFQNLEYAELDQYVRVKEVDFKVASKPEEKGLLIMNPPYGERIGDEREINGLYKMIGDTLKTNFQNWDAFVFTGNLEAAKHIGLKPSRRIPLYNGPIECRLFKYELYGGSRREKEHLVGEEE</sequence>
<organism evidence="5 6">
    <name type="scientific">Rufibacter quisquiliarum</name>
    <dbReference type="NCBI Taxonomy" id="1549639"/>
    <lineage>
        <taxon>Bacteria</taxon>
        <taxon>Pseudomonadati</taxon>
        <taxon>Bacteroidota</taxon>
        <taxon>Cytophagia</taxon>
        <taxon>Cytophagales</taxon>
        <taxon>Hymenobacteraceae</taxon>
        <taxon>Rufibacter</taxon>
    </lineage>
</organism>
<dbReference type="InterPro" id="IPR000241">
    <property type="entry name" value="RlmKL-like_Mtase"/>
</dbReference>
<dbReference type="RefSeq" id="WP_182512707.1">
    <property type="nucleotide sequence ID" value="NZ_JACJIQ010000006.1"/>
</dbReference>
<evidence type="ECO:0000256" key="3">
    <source>
        <dbReference type="PROSITE-ProRule" id="PRU00529"/>
    </source>
</evidence>
<dbReference type="PANTHER" id="PTHR47313">
    <property type="entry name" value="RIBOSOMAL RNA LARGE SUBUNIT METHYLTRANSFERASE K/L"/>
    <property type="match status" value="1"/>
</dbReference>
<dbReference type="Pfam" id="PF01170">
    <property type="entry name" value="UPF0020"/>
    <property type="match status" value="1"/>
</dbReference>
<evidence type="ECO:0000256" key="2">
    <source>
        <dbReference type="ARBA" id="ARBA00022679"/>
    </source>
</evidence>
<dbReference type="GO" id="GO:0003723">
    <property type="term" value="F:RNA binding"/>
    <property type="evidence" value="ECO:0007669"/>
    <property type="project" value="UniProtKB-UniRule"/>
</dbReference>
<dbReference type="InterPro" id="IPR002052">
    <property type="entry name" value="DNA_methylase_N6_adenine_CS"/>
</dbReference>
<keyword evidence="6" id="KW-1185">Reference proteome</keyword>
<dbReference type="SMART" id="SM00981">
    <property type="entry name" value="THUMP"/>
    <property type="match status" value="1"/>
</dbReference>
<keyword evidence="3" id="KW-0694">RNA-binding</keyword>
<reference evidence="5 6" key="1">
    <citation type="submission" date="2020-08" db="EMBL/GenBank/DDBJ databases">
        <title>Genomic Encyclopedia of Type Strains, Phase IV (KMG-IV): sequencing the most valuable type-strain genomes for metagenomic binning, comparative biology and taxonomic classification.</title>
        <authorList>
            <person name="Goeker M."/>
        </authorList>
    </citation>
    <scope>NUCLEOTIDE SEQUENCE [LARGE SCALE GENOMIC DNA]</scope>
    <source>
        <strain evidence="5 6">DSM 29854</strain>
    </source>
</reference>
<dbReference type="AlphaFoldDB" id="A0A839GJV4"/>
<dbReference type="CDD" id="cd11715">
    <property type="entry name" value="THUMP_AdoMetMT"/>
    <property type="match status" value="1"/>
</dbReference>
<dbReference type="GO" id="GO:0070043">
    <property type="term" value="F:rRNA (guanine-N7-)-methyltransferase activity"/>
    <property type="evidence" value="ECO:0007669"/>
    <property type="project" value="TreeGrafter"/>
</dbReference>
<evidence type="ECO:0000259" key="4">
    <source>
        <dbReference type="PROSITE" id="PS51165"/>
    </source>
</evidence>
<dbReference type="Proteomes" id="UP000563094">
    <property type="component" value="Unassembled WGS sequence"/>
</dbReference>
<keyword evidence="1 5" id="KW-0489">Methyltransferase</keyword>
<evidence type="ECO:0000313" key="5">
    <source>
        <dbReference type="EMBL" id="MBA9077059.1"/>
    </source>
</evidence>
<name>A0A839GJV4_9BACT</name>
<dbReference type="Gene3D" id="3.30.2130.30">
    <property type="match status" value="1"/>
</dbReference>
<comment type="caution">
    <text evidence="5">The sequence shown here is derived from an EMBL/GenBank/DDBJ whole genome shotgun (WGS) entry which is preliminary data.</text>
</comment>
<dbReference type="PROSITE" id="PS51165">
    <property type="entry name" value="THUMP"/>
    <property type="match status" value="1"/>
</dbReference>
<dbReference type="SUPFAM" id="SSF53335">
    <property type="entry name" value="S-adenosyl-L-methionine-dependent methyltransferases"/>
    <property type="match status" value="1"/>
</dbReference>